<protein>
    <submittedName>
        <fullName evidence="1">Uncharacterized protein</fullName>
    </submittedName>
</protein>
<name>A0ABY8JLZ5_9BRAD</name>
<evidence type="ECO:0000313" key="1">
    <source>
        <dbReference type="EMBL" id="WFU66680.1"/>
    </source>
</evidence>
<sequence>MLNNFIDWAQQIADRPLGNGVKARVTESEVSDNPSARLDIDAPTTVARITCWGNGDYNTEVIDLETEQTLFSNHGTLQEGKPFSEQFAAFFKSLGVATA</sequence>
<dbReference type="EMBL" id="CP121646">
    <property type="protein sequence ID" value="WFU66680.1"/>
    <property type="molecule type" value="Genomic_DNA"/>
</dbReference>
<organism evidence="1 2">
    <name type="scientific">Bradyrhizobium brasilense</name>
    <dbReference type="NCBI Taxonomy" id="1419277"/>
    <lineage>
        <taxon>Bacteria</taxon>
        <taxon>Pseudomonadati</taxon>
        <taxon>Pseudomonadota</taxon>
        <taxon>Alphaproteobacteria</taxon>
        <taxon>Hyphomicrobiales</taxon>
        <taxon>Nitrobacteraceae</taxon>
        <taxon>Bradyrhizobium</taxon>
    </lineage>
</organism>
<dbReference type="InterPro" id="IPR057062">
    <property type="entry name" value="TriTu"/>
</dbReference>
<dbReference type="Pfam" id="PF24689">
    <property type="entry name" value="TriTu"/>
    <property type="match status" value="1"/>
</dbReference>
<evidence type="ECO:0000313" key="2">
    <source>
        <dbReference type="Proteomes" id="UP001221546"/>
    </source>
</evidence>
<accession>A0ABY8JLZ5</accession>
<dbReference type="RefSeq" id="WP_310885700.1">
    <property type="nucleotide sequence ID" value="NZ_CP121646.1"/>
</dbReference>
<keyword evidence="2" id="KW-1185">Reference proteome</keyword>
<reference evidence="1 2" key="1">
    <citation type="submission" date="2023-04" db="EMBL/GenBank/DDBJ databases">
        <title>Australian commercial rhizobial inoculants.</title>
        <authorList>
            <person name="Kohlmeier M.G."/>
            <person name="O'Hara G.W."/>
            <person name="Colombi E."/>
            <person name="Ramsay J.P."/>
            <person name="Terpolilli J."/>
        </authorList>
    </citation>
    <scope>NUCLEOTIDE SEQUENCE [LARGE SCALE GENOMIC DNA]</scope>
    <source>
        <strain evidence="1 2">CB627</strain>
    </source>
</reference>
<proteinExistence type="predicted"/>
<dbReference type="Proteomes" id="UP001221546">
    <property type="component" value="Chromosome"/>
</dbReference>
<gene>
    <name evidence="1" type="ORF">QA636_14705</name>
</gene>